<evidence type="ECO:0000313" key="5">
    <source>
        <dbReference type="Proteomes" id="UP000294641"/>
    </source>
</evidence>
<proteinExistence type="predicted"/>
<dbReference type="EMBL" id="UGNP01000001">
    <property type="protein sequence ID" value="STX08854.1"/>
    <property type="molecule type" value="Genomic_DNA"/>
</dbReference>
<dbReference type="Proteomes" id="UP000294641">
    <property type="component" value="Unassembled WGS sequence"/>
</dbReference>
<evidence type="ECO:0000256" key="1">
    <source>
        <dbReference type="SAM" id="Phobius"/>
    </source>
</evidence>
<reference evidence="2 4" key="1">
    <citation type="submission" date="2018-06" db="EMBL/GenBank/DDBJ databases">
        <authorList>
            <consortium name="Pathogen Informatics"/>
            <person name="Doyle S."/>
        </authorList>
    </citation>
    <scope>NUCLEOTIDE SEQUENCE [LARGE SCALE GENOMIC DNA]</scope>
    <source>
        <strain evidence="2 4">NCTC10597</strain>
    </source>
</reference>
<keyword evidence="5" id="KW-1185">Reference proteome</keyword>
<dbReference type="EMBL" id="SNZG01000051">
    <property type="protein sequence ID" value="TDR33586.1"/>
    <property type="molecule type" value="Genomic_DNA"/>
</dbReference>
<gene>
    <name evidence="3" type="ORF">DFR61_1515</name>
    <name evidence="2" type="ORF">NCTC10597_00520</name>
</gene>
<keyword evidence="1" id="KW-1133">Transmembrane helix</keyword>
<protein>
    <submittedName>
        <fullName evidence="2">Uncharacterized protein</fullName>
    </submittedName>
</protein>
<reference evidence="3 5" key="2">
    <citation type="submission" date="2019-03" db="EMBL/GenBank/DDBJ databases">
        <title>Genomic Encyclopedia of Type Strains, Phase IV (KMG-IV): sequencing the most valuable type-strain genomes for metagenomic binning, comparative biology and taxonomic classification.</title>
        <authorList>
            <person name="Goeker M."/>
        </authorList>
    </citation>
    <scope>NUCLEOTIDE SEQUENCE [LARGE SCALE GENOMIC DNA]</scope>
    <source>
        <strain evidence="3 5">DSM 20580</strain>
    </source>
</reference>
<evidence type="ECO:0000313" key="3">
    <source>
        <dbReference type="EMBL" id="TDR33586.1"/>
    </source>
</evidence>
<feature type="transmembrane region" description="Helical" evidence="1">
    <location>
        <begin position="29"/>
        <end position="47"/>
    </location>
</feature>
<name>A0A2U3AAR2_9BACL</name>
<comment type="caution">
    <text evidence="2">The sequence shown here is derived from an EMBL/GenBank/DDBJ whole genome shotgun (WGS) entry which is preliminary data.</text>
</comment>
<dbReference type="RefSeq" id="WP_109350399.1">
    <property type="nucleotide sequence ID" value="NZ_BJUE01000062.1"/>
</dbReference>
<evidence type="ECO:0000313" key="4">
    <source>
        <dbReference type="Proteomes" id="UP000254330"/>
    </source>
</evidence>
<sequence length="139" mass="15740">MKKLLSFLALELLFVICLSIFAYVDWFYAVILILIFSPVLLVILLLVTDHNKGIKGSRITLVSIIFYFFVQINVFSMIADDYIWSGPIIFPKAVESDGGVLSLIVVVAMGLLAALIISYELIAMHERNSEKRRIENNKK</sequence>
<organism evidence="2 4">
    <name type="scientific">Kurthia zopfii</name>
    <dbReference type="NCBI Taxonomy" id="1650"/>
    <lineage>
        <taxon>Bacteria</taxon>
        <taxon>Bacillati</taxon>
        <taxon>Bacillota</taxon>
        <taxon>Bacilli</taxon>
        <taxon>Bacillales</taxon>
        <taxon>Caryophanaceae</taxon>
        <taxon>Kurthia</taxon>
    </lineage>
</organism>
<keyword evidence="1" id="KW-0472">Membrane</keyword>
<dbReference type="OrthoDB" id="2459685at2"/>
<dbReference type="AlphaFoldDB" id="A0A2U3AAR2"/>
<feature type="transmembrane region" description="Helical" evidence="1">
    <location>
        <begin position="59"/>
        <end position="79"/>
    </location>
</feature>
<dbReference type="Proteomes" id="UP000254330">
    <property type="component" value="Unassembled WGS sequence"/>
</dbReference>
<keyword evidence="1" id="KW-0812">Transmembrane</keyword>
<evidence type="ECO:0000313" key="2">
    <source>
        <dbReference type="EMBL" id="STX08854.1"/>
    </source>
</evidence>
<feature type="transmembrane region" description="Helical" evidence="1">
    <location>
        <begin position="99"/>
        <end position="122"/>
    </location>
</feature>
<accession>A0A2U3AAR2</accession>